<dbReference type="Gene3D" id="1.20.1290.10">
    <property type="entry name" value="AhpD-like"/>
    <property type="match status" value="1"/>
</dbReference>
<dbReference type="PANTHER" id="PTHR34846:SF10">
    <property type="entry name" value="CYTOPLASMIC PROTEIN"/>
    <property type="match status" value="1"/>
</dbReference>
<dbReference type="InterPro" id="IPR003779">
    <property type="entry name" value="CMD-like"/>
</dbReference>
<evidence type="ECO:0000313" key="3">
    <source>
        <dbReference type="Proteomes" id="UP001595969"/>
    </source>
</evidence>
<dbReference type="EMBL" id="JBHSGS010000007">
    <property type="protein sequence ID" value="MFC4718362.1"/>
    <property type="molecule type" value="Genomic_DNA"/>
</dbReference>
<accession>A0ABV9MR09</accession>
<name>A0ABV9MR09_9ENTE</name>
<dbReference type="Pfam" id="PF02627">
    <property type="entry name" value="CMD"/>
    <property type="match status" value="1"/>
</dbReference>
<sequence length="153" mass="17647">MTARLNYAQIAPDAFKTMLAFEQYIHTTTLEPALLELVKTRSSQINGCAYCLDMHTKDARAKGETEQRLYLLNAWRETDFYTERERAALALTEKMTEVAQTHGISDEEYAEILTHFSEKEFVDLMYAINTINSWNRLAIFTKAEPGHYRPTGK</sequence>
<evidence type="ECO:0000259" key="1">
    <source>
        <dbReference type="Pfam" id="PF02627"/>
    </source>
</evidence>
<dbReference type="PANTHER" id="PTHR34846">
    <property type="entry name" value="4-CARBOXYMUCONOLACTONE DECARBOXYLASE FAMILY PROTEIN (AFU_ORTHOLOGUE AFUA_6G11590)"/>
    <property type="match status" value="1"/>
</dbReference>
<feature type="domain" description="Carboxymuconolactone decarboxylase-like" evidence="1">
    <location>
        <begin position="12"/>
        <end position="93"/>
    </location>
</feature>
<dbReference type="InterPro" id="IPR029032">
    <property type="entry name" value="AhpD-like"/>
</dbReference>
<keyword evidence="3" id="KW-1185">Reference proteome</keyword>
<reference evidence="3" key="1">
    <citation type="journal article" date="2019" name="Int. J. Syst. Evol. Microbiol.">
        <title>The Global Catalogue of Microorganisms (GCM) 10K type strain sequencing project: providing services to taxonomists for standard genome sequencing and annotation.</title>
        <authorList>
            <consortium name="The Broad Institute Genomics Platform"/>
            <consortium name="The Broad Institute Genome Sequencing Center for Infectious Disease"/>
            <person name="Wu L."/>
            <person name="Ma J."/>
        </authorList>
    </citation>
    <scope>NUCLEOTIDE SEQUENCE [LARGE SCALE GENOMIC DNA]</scope>
    <source>
        <strain evidence="3">CGMCC 1.19032</strain>
    </source>
</reference>
<dbReference type="SUPFAM" id="SSF69118">
    <property type="entry name" value="AhpD-like"/>
    <property type="match status" value="1"/>
</dbReference>
<protein>
    <submittedName>
        <fullName evidence="2">Carboxymuconolactone decarboxylase family protein</fullName>
    </submittedName>
</protein>
<organism evidence="2 3">
    <name type="scientific">Enterococcus lemanii</name>
    <dbReference type="NCBI Taxonomy" id="1159752"/>
    <lineage>
        <taxon>Bacteria</taxon>
        <taxon>Bacillati</taxon>
        <taxon>Bacillota</taxon>
        <taxon>Bacilli</taxon>
        <taxon>Lactobacillales</taxon>
        <taxon>Enterococcaceae</taxon>
        <taxon>Enterococcus</taxon>
    </lineage>
</organism>
<dbReference type="NCBIfam" id="TIGR00778">
    <property type="entry name" value="ahpD_dom"/>
    <property type="match status" value="1"/>
</dbReference>
<proteinExistence type="predicted"/>
<evidence type="ECO:0000313" key="2">
    <source>
        <dbReference type="EMBL" id="MFC4718362.1"/>
    </source>
</evidence>
<dbReference type="RefSeq" id="WP_204653778.1">
    <property type="nucleotide sequence ID" value="NZ_JAFBFD010000013.1"/>
</dbReference>
<dbReference type="Proteomes" id="UP001595969">
    <property type="component" value="Unassembled WGS sequence"/>
</dbReference>
<gene>
    <name evidence="2" type="ORF">ACFO5I_01190</name>
</gene>
<comment type="caution">
    <text evidence="2">The sequence shown here is derived from an EMBL/GenBank/DDBJ whole genome shotgun (WGS) entry which is preliminary data.</text>
</comment>
<dbReference type="InterPro" id="IPR004675">
    <property type="entry name" value="AhpD_core"/>
</dbReference>